<dbReference type="Gene3D" id="3.30.1330.60">
    <property type="entry name" value="OmpA-like domain"/>
    <property type="match status" value="1"/>
</dbReference>
<gene>
    <name evidence="6" type="ORF">sS8_3103</name>
</gene>
<keyword evidence="2 4" id="KW-0472">Membrane</keyword>
<evidence type="ECO:0000256" key="2">
    <source>
        <dbReference type="ARBA" id="ARBA00023136"/>
    </source>
</evidence>
<evidence type="ECO:0000256" key="4">
    <source>
        <dbReference type="PROSITE-ProRule" id="PRU00473"/>
    </source>
</evidence>
<dbReference type="Pfam" id="PF00691">
    <property type="entry name" value="OmpA"/>
    <property type="match status" value="1"/>
</dbReference>
<sequence>MQRWGSIPLAALLLAGCTPGTTVVLVPDDDGKVGQLTVASGGSSRTLDRSSAYVEVTDQISDIKHMDAAKMQDLFGVALAAAPPKPRSFLLYFRKDSTDLLADSKAMIPNIAKAIRSRPLAEVTLIGHSDHVGNNDYNERLSAARAQSVRTLLLEEDVDPEVLEVNSYGFRAPLVPAPAGVEEPRNRRVEVFLR</sequence>
<proteinExistence type="predicted"/>
<name>A0A250KU33_9GAMM</name>
<dbReference type="PANTHER" id="PTHR30329:SF21">
    <property type="entry name" value="LIPOPROTEIN YIAD-RELATED"/>
    <property type="match status" value="1"/>
</dbReference>
<dbReference type="PANTHER" id="PTHR30329">
    <property type="entry name" value="STATOR ELEMENT OF FLAGELLAR MOTOR COMPLEX"/>
    <property type="match status" value="1"/>
</dbReference>
<dbReference type="InterPro" id="IPR006664">
    <property type="entry name" value="OMP_bac"/>
</dbReference>
<dbReference type="KEGG" id="mmai:sS8_3103"/>
<dbReference type="PRINTS" id="PR01021">
    <property type="entry name" value="OMPADOMAIN"/>
</dbReference>
<dbReference type="AlphaFoldDB" id="A0A250KU33"/>
<dbReference type="Proteomes" id="UP000266313">
    <property type="component" value="Chromosome"/>
</dbReference>
<dbReference type="InterPro" id="IPR006665">
    <property type="entry name" value="OmpA-like"/>
</dbReference>
<reference evidence="6 7" key="1">
    <citation type="submission" date="2016-12" db="EMBL/GenBank/DDBJ databases">
        <title>Genome sequencing of Methylocaldum marinum.</title>
        <authorList>
            <person name="Takeuchi M."/>
            <person name="Kamagata Y."/>
            <person name="Hiraoka S."/>
            <person name="Oshima K."/>
            <person name="Hattori M."/>
            <person name="Iwasaki W."/>
        </authorList>
    </citation>
    <scope>NUCLEOTIDE SEQUENCE [LARGE SCALE GENOMIC DNA]</scope>
    <source>
        <strain evidence="6 7">S8</strain>
    </source>
</reference>
<dbReference type="EMBL" id="AP017928">
    <property type="protein sequence ID" value="BBA35046.1"/>
    <property type="molecule type" value="Genomic_DNA"/>
</dbReference>
<evidence type="ECO:0000313" key="7">
    <source>
        <dbReference type="Proteomes" id="UP000266313"/>
    </source>
</evidence>
<dbReference type="SUPFAM" id="SSF103088">
    <property type="entry name" value="OmpA-like"/>
    <property type="match status" value="1"/>
</dbReference>
<dbReference type="OrthoDB" id="8586796at2"/>
<protein>
    <submittedName>
        <fullName evidence="6">OmpA/MotB domain protein</fullName>
    </submittedName>
</protein>
<evidence type="ECO:0000259" key="5">
    <source>
        <dbReference type="PROSITE" id="PS51123"/>
    </source>
</evidence>
<keyword evidence="7" id="KW-1185">Reference proteome</keyword>
<evidence type="ECO:0000256" key="1">
    <source>
        <dbReference type="ARBA" id="ARBA00004442"/>
    </source>
</evidence>
<keyword evidence="3" id="KW-0998">Cell outer membrane</keyword>
<dbReference type="RefSeq" id="WP_119630323.1">
    <property type="nucleotide sequence ID" value="NZ_AP017928.1"/>
</dbReference>
<comment type="subcellular location">
    <subcellularLocation>
        <location evidence="1">Cell outer membrane</location>
    </subcellularLocation>
</comment>
<dbReference type="InterPro" id="IPR050330">
    <property type="entry name" value="Bact_OuterMem_StrucFunc"/>
</dbReference>
<dbReference type="InterPro" id="IPR036737">
    <property type="entry name" value="OmpA-like_sf"/>
</dbReference>
<dbReference type="PROSITE" id="PS51123">
    <property type="entry name" value="OMPA_2"/>
    <property type="match status" value="1"/>
</dbReference>
<organism evidence="6 7">
    <name type="scientific">Methylocaldum marinum</name>
    <dbReference type="NCBI Taxonomy" id="1432792"/>
    <lineage>
        <taxon>Bacteria</taxon>
        <taxon>Pseudomonadati</taxon>
        <taxon>Pseudomonadota</taxon>
        <taxon>Gammaproteobacteria</taxon>
        <taxon>Methylococcales</taxon>
        <taxon>Methylococcaceae</taxon>
        <taxon>Methylocaldum</taxon>
    </lineage>
</organism>
<dbReference type="CDD" id="cd07185">
    <property type="entry name" value="OmpA_C-like"/>
    <property type="match status" value="1"/>
</dbReference>
<evidence type="ECO:0000313" key="6">
    <source>
        <dbReference type="EMBL" id="BBA35046.1"/>
    </source>
</evidence>
<accession>A0A250KU33</accession>
<feature type="domain" description="OmpA-like" evidence="5">
    <location>
        <begin position="80"/>
        <end position="194"/>
    </location>
</feature>
<dbReference type="GO" id="GO:0009279">
    <property type="term" value="C:cell outer membrane"/>
    <property type="evidence" value="ECO:0007669"/>
    <property type="project" value="UniProtKB-SubCell"/>
</dbReference>
<dbReference type="PROSITE" id="PS51257">
    <property type="entry name" value="PROKAR_LIPOPROTEIN"/>
    <property type="match status" value="1"/>
</dbReference>
<evidence type="ECO:0000256" key="3">
    <source>
        <dbReference type="ARBA" id="ARBA00023237"/>
    </source>
</evidence>